<feature type="compositionally biased region" description="Polar residues" evidence="1">
    <location>
        <begin position="133"/>
        <end position="147"/>
    </location>
</feature>
<evidence type="ECO:0000256" key="1">
    <source>
        <dbReference type="SAM" id="MobiDB-lite"/>
    </source>
</evidence>
<keyword evidence="3" id="KW-1185">Reference proteome</keyword>
<dbReference type="InterPro" id="IPR039582">
    <property type="entry name" value="THTPA"/>
</dbReference>
<dbReference type="PANTHER" id="PTHR14586:SF1">
    <property type="entry name" value="THIAMINE-TRIPHOSPHATASE"/>
    <property type="match status" value="1"/>
</dbReference>
<proteinExistence type="predicted"/>
<gene>
    <name evidence="2" type="ORF">ABG768_026413</name>
</gene>
<feature type="region of interest" description="Disordered" evidence="1">
    <location>
        <begin position="80"/>
        <end position="147"/>
    </location>
</feature>
<evidence type="ECO:0000313" key="3">
    <source>
        <dbReference type="Proteomes" id="UP001479290"/>
    </source>
</evidence>
<feature type="compositionally biased region" description="Basic and acidic residues" evidence="1">
    <location>
        <begin position="83"/>
        <end position="100"/>
    </location>
</feature>
<dbReference type="PANTHER" id="PTHR14586">
    <property type="entry name" value="THIAMINE-TRIPHOSPHATASE"/>
    <property type="match status" value="1"/>
</dbReference>
<dbReference type="SUPFAM" id="SSF55154">
    <property type="entry name" value="CYTH-like phosphatases"/>
    <property type="match status" value="1"/>
</dbReference>
<comment type="caution">
    <text evidence="2">The sequence shown here is derived from an EMBL/GenBank/DDBJ whole genome shotgun (WGS) entry which is preliminary data.</text>
</comment>
<dbReference type="Gene3D" id="2.40.320.10">
    <property type="entry name" value="Hypothetical Protein Pfu-838710-001"/>
    <property type="match status" value="1"/>
</dbReference>
<dbReference type="EMBL" id="JAWDJR010000008">
    <property type="protein sequence ID" value="KAK9970469.1"/>
    <property type="molecule type" value="Genomic_DNA"/>
</dbReference>
<dbReference type="AlphaFoldDB" id="A0AAW2ACU1"/>
<name>A0AAW2ACU1_CULAL</name>
<dbReference type="InterPro" id="IPR033469">
    <property type="entry name" value="CYTH-like_dom_sf"/>
</dbReference>
<accession>A0AAW2ACU1</accession>
<evidence type="ECO:0000313" key="2">
    <source>
        <dbReference type="EMBL" id="KAK9970469.1"/>
    </source>
</evidence>
<sequence>MNENAKVCEDTMQVPVKIEYELGEQTEEHLREMGVHCVGETLDVEYYYDTDSFQLASTQTWLNQHNGQWGLILAEEQELNHAQSDDTKKSEVEHFEEKKSKILISSPEERSATGAGFIETSSNEHPEKKMCKSQVQRTSSDTSPTYTELSDPHAIMLHLSKCLQLPLTHNKIQSMTMKNFLKMAQIQMYESWTRTSTVKYSLPGGFSLVVERNYRIPTETPSAFLMMNAHVLSISSELEKMDRLCKELGLKPKARSLQTIVEASSGHVDIYS</sequence>
<protein>
    <submittedName>
        <fullName evidence="2">Uncharacterized protein</fullName>
    </submittedName>
</protein>
<organism evidence="2 3">
    <name type="scientific">Culter alburnus</name>
    <name type="common">Topmouth culter</name>
    <dbReference type="NCBI Taxonomy" id="194366"/>
    <lineage>
        <taxon>Eukaryota</taxon>
        <taxon>Metazoa</taxon>
        <taxon>Chordata</taxon>
        <taxon>Craniata</taxon>
        <taxon>Vertebrata</taxon>
        <taxon>Euteleostomi</taxon>
        <taxon>Actinopterygii</taxon>
        <taxon>Neopterygii</taxon>
        <taxon>Teleostei</taxon>
        <taxon>Ostariophysi</taxon>
        <taxon>Cypriniformes</taxon>
        <taxon>Xenocyprididae</taxon>
        <taxon>Xenocypridinae</taxon>
        <taxon>Culter</taxon>
    </lineage>
</organism>
<reference evidence="2 3" key="1">
    <citation type="submission" date="2024-05" db="EMBL/GenBank/DDBJ databases">
        <title>A high-quality chromosomal-level genome assembly of Topmouth culter (Culter alburnus).</title>
        <authorList>
            <person name="Zhao H."/>
        </authorList>
    </citation>
    <scope>NUCLEOTIDE SEQUENCE [LARGE SCALE GENOMIC DNA]</scope>
    <source>
        <strain evidence="2">CATC2023</strain>
        <tissue evidence="2">Muscle</tissue>
    </source>
</reference>
<dbReference type="GO" id="GO:0000287">
    <property type="term" value="F:magnesium ion binding"/>
    <property type="evidence" value="ECO:0007669"/>
    <property type="project" value="TreeGrafter"/>
</dbReference>
<dbReference type="Proteomes" id="UP001479290">
    <property type="component" value="Unassembled WGS sequence"/>
</dbReference>
<dbReference type="GO" id="GO:0042357">
    <property type="term" value="P:thiamine diphosphate metabolic process"/>
    <property type="evidence" value="ECO:0007669"/>
    <property type="project" value="TreeGrafter"/>
</dbReference>
<dbReference type="GO" id="GO:0050333">
    <property type="term" value="F:thiamine triphosphate phosphatase activity"/>
    <property type="evidence" value="ECO:0007669"/>
    <property type="project" value="InterPro"/>
</dbReference>